<keyword evidence="3 7" id="KW-0812">Transmembrane</keyword>
<evidence type="ECO:0000256" key="5">
    <source>
        <dbReference type="ARBA" id="ARBA00023136"/>
    </source>
</evidence>
<keyword evidence="9" id="KW-1185">Reference proteome</keyword>
<organism evidence="8 9">
    <name type="scientific">Eleusine coracana subsp. coracana</name>
    <dbReference type="NCBI Taxonomy" id="191504"/>
    <lineage>
        <taxon>Eukaryota</taxon>
        <taxon>Viridiplantae</taxon>
        <taxon>Streptophyta</taxon>
        <taxon>Embryophyta</taxon>
        <taxon>Tracheophyta</taxon>
        <taxon>Spermatophyta</taxon>
        <taxon>Magnoliopsida</taxon>
        <taxon>Liliopsida</taxon>
        <taxon>Poales</taxon>
        <taxon>Poaceae</taxon>
        <taxon>PACMAD clade</taxon>
        <taxon>Chloridoideae</taxon>
        <taxon>Cynodonteae</taxon>
        <taxon>Eleusininae</taxon>
        <taxon>Eleusine</taxon>
    </lineage>
</organism>
<dbReference type="PANTHER" id="PTHR45649:SF26">
    <property type="entry name" value="OS04G0435100 PROTEIN"/>
    <property type="match status" value="1"/>
</dbReference>
<evidence type="ECO:0000256" key="1">
    <source>
        <dbReference type="ARBA" id="ARBA00004141"/>
    </source>
</evidence>
<feature type="transmembrane region" description="Helical" evidence="7">
    <location>
        <begin position="430"/>
        <end position="448"/>
    </location>
</feature>
<dbReference type="PANTHER" id="PTHR45649">
    <property type="entry name" value="AMINO-ACID PERMEASE BAT1"/>
    <property type="match status" value="1"/>
</dbReference>
<evidence type="ECO:0000256" key="6">
    <source>
        <dbReference type="SAM" id="MobiDB-lite"/>
    </source>
</evidence>
<dbReference type="PROSITE" id="PS00218">
    <property type="entry name" value="AMINO_ACID_PERMEASE_1"/>
    <property type="match status" value="1"/>
</dbReference>
<reference evidence="8" key="1">
    <citation type="journal article" date="2018" name="DNA Res.">
        <title>Multiple hybrid de novo genome assembly of finger millet, an orphan allotetraploid crop.</title>
        <authorList>
            <person name="Hatakeyama M."/>
            <person name="Aluri S."/>
            <person name="Balachadran M.T."/>
            <person name="Sivarajan S.R."/>
            <person name="Patrignani A."/>
            <person name="Gruter S."/>
            <person name="Poveda L."/>
            <person name="Shimizu-Inatsugi R."/>
            <person name="Baeten J."/>
            <person name="Francoijs K.J."/>
            <person name="Nataraja K.N."/>
            <person name="Reddy Y.A.N."/>
            <person name="Phadnis S."/>
            <person name="Ravikumar R.L."/>
            <person name="Schlapbach R."/>
            <person name="Sreeman S.M."/>
            <person name="Shimizu K.K."/>
        </authorList>
    </citation>
    <scope>NUCLEOTIDE SEQUENCE</scope>
</reference>
<feature type="transmembrane region" description="Helical" evidence="7">
    <location>
        <begin position="192"/>
        <end position="210"/>
    </location>
</feature>
<dbReference type="Proteomes" id="UP001054889">
    <property type="component" value="Unassembled WGS sequence"/>
</dbReference>
<feature type="transmembrane region" description="Helical" evidence="7">
    <location>
        <begin position="32"/>
        <end position="54"/>
    </location>
</feature>
<feature type="transmembrane region" description="Helical" evidence="7">
    <location>
        <begin position="66"/>
        <end position="87"/>
    </location>
</feature>
<proteinExistence type="predicted"/>
<reference evidence="8" key="2">
    <citation type="submission" date="2021-12" db="EMBL/GenBank/DDBJ databases">
        <title>Resequencing data analysis of finger millet.</title>
        <authorList>
            <person name="Hatakeyama M."/>
            <person name="Aluri S."/>
            <person name="Balachadran M.T."/>
            <person name="Sivarajan S.R."/>
            <person name="Poveda L."/>
            <person name="Shimizu-Inatsugi R."/>
            <person name="Schlapbach R."/>
            <person name="Sreeman S.M."/>
            <person name="Shimizu K.K."/>
        </authorList>
    </citation>
    <scope>NUCLEOTIDE SEQUENCE</scope>
</reference>
<keyword evidence="5 7" id="KW-0472">Membrane</keyword>
<keyword evidence="4 7" id="KW-1133">Transmembrane helix</keyword>
<evidence type="ECO:0000313" key="8">
    <source>
        <dbReference type="EMBL" id="GJN02897.1"/>
    </source>
</evidence>
<keyword evidence="2" id="KW-0813">Transport</keyword>
<gene>
    <name evidence="8" type="primary">ga20288</name>
    <name evidence="8" type="ORF">PR202_ga20288</name>
</gene>
<evidence type="ECO:0000313" key="9">
    <source>
        <dbReference type="Proteomes" id="UP001054889"/>
    </source>
</evidence>
<dbReference type="Gene3D" id="1.20.1740.10">
    <property type="entry name" value="Amino acid/polyamine transporter I"/>
    <property type="match status" value="1"/>
</dbReference>
<feature type="transmembrane region" description="Helical" evidence="7">
    <location>
        <begin position="160"/>
        <end position="186"/>
    </location>
</feature>
<dbReference type="Pfam" id="PF13520">
    <property type="entry name" value="AA_permease_2"/>
    <property type="match status" value="2"/>
</dbReference>
<sequence>MTGASEEVMMDSGEKRLNELGYKQELRREMTLFKTLAISFSTMTLFTGITPLYGSSLQYAGPASLVWGWVVVTFFTWFVGVAMAEICSSFPTTGSLYFWAAHLAGPVWGPLASWCCAWLEAIGLIAGIGTQAYAGSQVLQSIILLCTGTNKGGGYLAPRWLFLVMYIGLTLIWAVLNTFALEVIAILDVISMWWQVIGGTVIVVLLPLVAKTTQPASYVFTHFETAPEVTGISSGAYAVVLSFLVSQYSLYGYDAAAHLTEETKGADRNGPIAILSSIGIISVFGPPARSCPRRSCTTRSTGGTTTPPAPSCCSSSSGAPSSSAGLSITTSAARVVYALSRDRGVPFSSVWRRIHPKHKVPANAVWLCAAVCALLGLPILRINVVFTAITSIATIGWVGGYAVPIFARMVMREEDFRPGPFYLRRASRPVCLVAFLWICYTCSVFLLPTSYPIKMDTFNYAPVALGVCLGLIMLWWVVDARKWFKGPVRNIDEQNGNGKV</sequence>
<dbReference type="GO" id="GO:0016020">
    <property type="term" value="C:membrane"/>
    <property type="evidence" value="ECO:0007669"/>
    <property type="project" value="UniProtKB-SubCell"/>
</dbReference>
<comment type="caution">
    <text evidence="8">The sequence shown here is derived from an EMBL/GenBank/DDBJ whole genome shotgun (WGS) entry which is preliminary data.</text>
</comment>
<feature type="transmembrane region" description="Helical" evidence="7">
    <location>
        <begin position="460"/>
        <end position="478"/>
    </location>
</feature>
<dbReference type="AlphaFoldDB" id="A0AAV5CWR1"/>
<evidence type="ECO:0000256" key="3">
    <source>
        <dbReference type="ARBA" id="ARBA00022692"/>
    </source>
</evidence>
<dbReference type="PIRSF" id="PIRSF006060">
    <property type="entry name" value="AA_transporter"/>
    <property type="match status" value="1"/>
</dbReference>
<evidence type="ECO:0000256" key="2">
    <source>
        <dbReference type="ARBA" id="ARBA00022448"/>
    </source>
</evidence>
<dbReference type="GO" id="GO:0006865">
    <property type="term" value="P:amino acid transport"/>
    <property type="evidence" value="ECO:0007669"/>
    <property type="project" value="InterPro"/>
</dbReference>
<comment type="subcellular location">
    <subcellularLocation>
        <location evidence="1">Membrane</location>
        <topology evidence="1">Multi-pass membrane protein</topology>
    </subcellularLocation>
</comment>
<protein>
    <submittedName>
        <fullName evidence="8">Uncharacterized protein</fullName>
    </submittedName>
</protein>
<evidence type="ECO:0000256" key="7">
    <source>
        <dbReference type="SAM" id="Phobius"/>
    </source>
</evidence>
<feature type="transmembrane region" description="Helical" evidence="7">
    <location>
        <begin position="360"/>
        <end position="380"/>
    </location>
</feature>
<dbReference type="EMBL" id="BQKI01000009">
    <property type="protein sequence ID" value="GJN02897.1"/>
    <property type="molecule type" value="Genomic_DNA"/>
</dbReference>
<name>A0AAV5CWR1_ELECO</name>
<dbReference type="InterPro" id="IPR004840">
    <property type="entry name" value="Amino_acid_permease_CS"/>
</dbReference>
<feature type="region of interest" description="Disordered" evidence="6">
    <location>
        <begin position="293"/>
        <end position="325"/>
    </location>
</feature>
<dbReference type="InterPro" id="IPR002293">
    <property type="entry name" value="AA/rel_permease1"/>
</dbReference>
<evidence type="ECO:0000256" key="4">
    <source>
        <dbReference type="ARBA" id="ARBA00022989"/>
    </source>
</evidence>
<accession>A0AAV5CWR1</accession>
<feature type="transmembrane region" description="Helical" evidence="7">
    <location>
        <begin position="386"/>
        <end position="410"/>
    </location>
</feature>
<dbReference type="GO" id="GO:0022857">
    <property type="term" value="F:transmembrane transporter activity"/>
    <property type="evidence" value="ECO:0007669"/>
    <property type="project" value="InterPro"/>
</dbReference>